<protein>
    <recommendedName>
        <fullName evidence="3">DUF4157 domain-containing protein</fullName>
    </recommendedName>
</protein>
<dbReference type="EMBL" id="NHON01000141">
    <property type="protein sequence ID" value="OWJ58051.1"/>
    <property type="molecule type" value="Genomic_DNA"/>
</dbReference>
<organism evidence="1 2">
    <name type="scientific">Inquilinus limosus</name>
    <dbReference type="NCBI Taxonomy" id="171674"/>
    <lineage>
        <taxon>Bacteria</taxon>
        <taxon>Pseudomonadati</taxon>
        <taxon>Pseudomonadota</taxon>
        <taxon>Alphaproteobacteria</taxon>
        <taxon>Rhodospirillales</taxon>
        <taxon>Rhodospirillaceae</taxon>
        <taxon>Inquilinus</taxon>
    </lineage>
</organism>
<dbReference type="OrthoDB" id="5295165at2"/>
<comment type="caution">
    <text evidence="1">The sequence shown here is derived from an EMBL/GenBank/DDBJ whole genome shotgun (WGS) entry which is preliminary data.</text>
</comment>
<evidence type="ECO:0000313" key="1">
    <source>
        <dbReference type="EMBL" id="OWJ58051.1"/>
    </source>
</evidence>
<gene>
    <name evidence="1" type="ORF">BWR60_33755</name>
</gene>
<keyword evidence="2" id="KW-1185">Reference proteome</keyword>
<accession>A0A211YYN6</accession>
<evidence type="ECO:0008006" key="3">
    <source>
        <dbReference type="Google" id="ProtNLM"/>
    </source>
</evidence>
<reference evidence="2" key="1">
    <citation type="submission" date="2017-05" db="EMBL/GenBank/DDBJ databases">
        <authorList>
            <person name="Macchi M."/>
            <person name="Festa S."/>
            <person name="Coppotelli B.M."/>
            <person name="Morelli I.S."/>
        </authorList>
    </citation>
    <scope>NUCLEOTIDE SEQUENCE [LARGE SCALE GENOMIC DNA]</scope>
    <source>
        <strain evidence="2">I</strain>
    </source>
</reference>
<proteinExistence type="predicted"/>
<dbReference type="AlphaFoldDB" id="A0A211YYN6"/>
<dbReference type="Proteomes" id="UP000196655">
    <property type="component" value="Unassembled WGS sequence"/>
</dbReference>
<name>A0A211YYN6_9PROT</name>
<dbReference type="RefSeq" id="WP_088157344.1">
    <property type="nucleotide sequence ID" value="NZ_NHON01000141.1"/>
</dbReference>
<sequence length="160" mass="16978">MTGAVPAALVASLLSVVHGYTGYPVPIDPPAVVLLPHAQLEAMACTHPCAVMGFAEPDGTIALDDTLRIGVDPAETSILVHELTHFLQRAAAHGAAATDCAAWLEREREAYDVQYRWLRDTAPNMREFSIRLARLGTHPMIPPCRPGQAAPADAPGIAPG</sequence>
<evidence type="ECO:0000313" key="2">
    <source>
        <dbReference type="Proteomes" id="UP000196655"/>
    </source>
</evidence>